<evidence type="ECO:0000256" key="3">
    <source>
        <dbReference type="ARBA" id="ARBA00022989"/>
    </source>
</evidence>
<dbReference type="EMBL" id="CP033219">
    <property type="protein sequence ID" value="AZV79261.1"/>
    <property type="molecule type" value="Genomic_DNA"/>
</dbReference>
<dbReference type="AlphaFoldDB" id="A0A3T0N5K1"/>
<dbReference type="InterPro" id="IPR000620">
    <property type="entry name" value="EamA_dom"/>
</dbReference>
<feature type="transmembrane region" description="Helical" evidence="5">
    <location>
        <begin position="32"/>
        <end position="50"/>
    </location>
</feature>
<name>A0A3T0N5K1_9RHOB</name>
<evidence type="ECO:0000256" key="4">
    <source>
        <dbReference type="ARBA" id="ARBA00023136"/>
    </source>
</evidence>
<comment type="subcellular location">
    <subcellularLocation>
        <location evidence="1">Membrane</location>
        <topology evidence="1">Multi-pass membrane protein</topology>
    </subcellularLocation>
</comment>
<dbReference type="InterPro" id="IPR037185">
    <property type="entry name" value="EmrE-like"/>
</dbReference>
<keyword evidence="4 5" id="KW-0472">Membrane</keyword>
<dbReference type="KEGG" id="sedi:EBB79_16160"/>
<dbReference type="OrthoDB" id="321830at2"/>
<evidence type="ECO:0000256" key="2">
    <source>
        <dbReference type="ARBA" id="ARBA00022692"/>
    </source>
</evidence>
<sequence length="282" mass="29128">MRLIILTVVVMLAFAGNSILNRLAVGSGEIDAMGFAQIRLAAGMVTLLALCRWRQQDLSQPVRASLVGGGSLALYMIGFSLAYRNLDAGLGALILFGVVQITMFGWGALRGSVVAPGQVLGALLAFAGLTYVLWPTGSVQVPLIGAACMVAAGLGWAIYSLLGRQVQSPLAATTMNFMWATVMVLPLTWVLSEPVAISMSGAGLAIVSGAVTSGLGYALWYRVLPQLQPAVAATVQLSVPVIAILAGVIGLGESLSLQLLIGTLAVLGGIALVITLSPRKAR</sequence>
<feature type="domain" description="EamA" evidence="6">
    <location>
        <begin position="144"/>
        <end position="274"/>
    </location>
</feature>
<dbReference type="GO" id="GO:0016020">
    <property type="term" value="C:membrane"/>
    <property type="evidence" value="ECO:0007669"/>
    <property type="project" value="UniProtKB-SubCell"/>
</dbReference>
<feature type="transmembrane region" description="Helical" evidence="5">
    <location>
        <begin position="113"/>
        <end position="134"/>
    </location>
</feature>
<feature type="transmembrane region" description="Helical" evidence="5">
    <location>
        <begin position="231"/>
        <end position="251"/>
    </location>
</feature>
<keyword evidence="2 5" id="KW-0812">Transmembrane</keyword>
<dbReference type="InterPro" id="IPR050638">
    <property type="entry name" value="AA-Vitamin_Transporters"/>
</dbReference>
<feature type="transmembrane region" description="Helical" evidence="5">
    <location>
        <begin position="88"/>
        <end position="106"/>
    </location>
</feature>
<evidence type="ECO:0000259" key="6">
    <source>
        <dbReference type="Pfam" id="PF00892"/>
    </source>
</evidence>
<dbReference type="PANTHER" id="PTHR32322:SF9">
    <property type="entry name" value="AMINO-ACID METABOLITE EFFLUX PUMP-RELATED"/>
    <property type="match status" value="1"/>
</dbReference>
<feature type="transmembrane region" description="Helical" evidence="5">
    <location>
        <begin position="257"/>
        <end position="276"/>
    </location>
</feature>
<reference evidence="7 8" key="1">
    <citation type="submission" date="2018-10" db="EMBL/GenBank/DDBJ databases">
        <title>Parasedimentitalea marina sp. nov., a psychrophilic bacterium isolated from deep seawater of the New Britain Trench.</title>
        <authorList>
            <person name="Cao J."/>
        </authorList>
    </citation>
    <scope>NUCLEOTIDE SEQUENCE [LARGE SCALE GENOMIC DNA]</scope>
    <source>
        <strain evidence="7 8">W43</strain>
    </source>
</reference>
<evidence type="ECO:0000256" key="5">
    <source>
        <dbReference type="SAM" id="Phobius"/>
    </source>
</evidence>
<evidence type="ECO:0000256" key="1">
    <source>
        <dbReference type="ARBA" id="ARBA00004141"/>
    </source>
</evidence>
<dbReference type="Pfam" id="PF00892">
    <property type="entry name" value="EamA"/>
    <property type="match status" value="1"/>
</dbReference>
<protein>
    <submittedName>
        <fullName evidence="7">DMT family transporter</fullName>
    </submittedName>
</protein>
<keyword evidence="3 5" id="KW-1133">Transmembrane helix</keyword>
<proteinExistence type="predicted"/>
<dbReference type="PANTHER" id="PTHR32322">
    <property type="entry name" value="INNER MEMBRANE TRANSPORTER"/>
    <property type="match status" value="1"/>
</dbReference>
<dbReference type="SUPFAM" id="SSF103481">
    <property type="entry name" value="Multidrug resistance efflux transporter EmrE"/>
    <property type="match status" value="2"/>
</dbReference>
<feature type="transmembrane region" description="Helical" evidence="5">
    <location>
        <begin position="140"/>
        <end position="162"/>
    </location>
</feature>
<feature type="transmembrane region" description="Helical" evidence="5">
    <location>
        <begin position="169"/>
        <end position="189"/>
    </location>
</feature>
<dbReference type="Proteomes" id="UP000283063">
    <property type="component" value="Chromosome"/>
</dbReference>
<evidence type="ECO:0000313" key="7">
    <source>
        <dbReference type="EMBL" id="AZV79261.1"/>
    </source>
</evidence>
<evidence type="ECO:0000313" key="8">
    <source>
        <dbReference type="Proteomes" id="UP000283063"/>
    </source>
</evidence>
<accession>A0A3T0N5K1</accession>
<feature type="transmembrane region" description="Helical" evidence="5">
    <location>
        <begin position="195"/>
        <end position="219"/>
    </location>
</feature>
<gene>
    <name evidence="7" type="ORF">EBB79_16160</name>
</gene>
<organism evidence="7 8">
    <name type="scientific">Parasedimentitalea marina</name>
    <dbReference type="NCBI Taxonomy" id="2483033"/>
    <lineage>
        <taxon>Bacteria</taxon>
        <taxon>Pseudomonadati</taxon>
        <taxon>Pseudomonadota</taxon>
        <taxon>Alphaproteobacteria</taxon>
        <taxon>Rhodobacterales</taxon>
        <taxon>Paracoccaceae</taxon>
        <taxon>Parasedimentitalea</taxon>
    </lineage>
</organism>
<dbReference type="RefSeq" id="WP_127749810.1">
    <property type="nucleotide sequence ID" value="NZ_CP033219.1"/>
</dbReference>
<feature type="transmembrane region" description="Helical" evidence="5">
    <location>
        <begin position="62"/>
        <end position="82"/>
    </location>
</feature>
<keyword evidence="8" id="KW-1185">Reference proteome</keyword>